<proteinExistence type="predicted"/>
<evidence type="ECO:0000313" key="2">
    <source>
        <dbReference type="Proteomes" id="UP000637239"/>
    </source>
</evidence>
<accession>A0A7R7VDP2</accession>
<sequence>MVMRHKSQSPFLFCRDKGKAVLNEDEPSDDISDDEGQLPPEHYLAQAKSLNVSQLRQQRYSDGTQEKLDETRMYWDR</sequence>
<dbReference type="Proteomes" id="UP000637239">
    <property type="component" value="Chromosome 1"/>
</dbReference>
<protein>
    <submittedName>
        <fullName evidence="1">Uncharacterized protein</fullName>
    </submittedName>
</protein>
<gene>
    <name evidence="1" type="ORF">ACHE_10198S</name>
</gene>
<reference evidence="1" key="1">
    <citation type="submission" date="2021-01" db="EMBL/GenBank/DDBJ databases">
        <authorList>
            <consortium name="Aspergillus chevalieri M1 genome sequencing consortium"/>
            <person name="Kazuki M."/>
            <person name="Futagami T."/>
        </authorList>
    </citation>
    <scope>NUCLEOTIDE SEQUENCE</scope>
    <source>
        <strain evidence="1">M1</strain>
    </source>
</reference>
<reference evidence="1" key="2">
    <citation type="submission" date="2021-02" db="EMBL/GenBank/DDBJ databases">
        <title>Aspergillus chevalieri M1 genome sequence.</title>
        <authorList>
            <person name="Kadooka C."/>
            <person name="Mori K."/>
            <person name="Futagami T."/>
        </authorList>
    </citation>
    <scope>NUCLEOTIDE SEQUENCE</scope>
    <source>
        <strain evidence="1">M1</strain>
    </source>
</reference>
<name>A0A7R7VDP2_ASPCH</name>
<keyword evidence="2" id="KW-1185">Reference proteome</keyword>
<dbReference type="EMBL" id="AP024416">
    <property type="protein sequence ID" value="BCR82796.1"/>
    <property type="molecule type" value="Genomic_DNA"/>
</dbReference>
<organism evidence="1 2">
    <name type="scientific">Aspergillus chevalieri</name>
    <name type="common">Eurotium chevalieri</name>
    <dbReference type="NCBI Taxonomy" id="182096"/>
    <lineage>
        <taxon>Eukaryota</taxon>
        <taxon>Fungi</taxon>
        <taxon>Dikarya</taxon>
        <taxon>Ascomycota</taxon>
        <taxon>Pezizomycotina</taxon>
        <taxon>Eurotiomycetes</taxon>
        <taxon>Eurotiomycetidae</taxon>
        <taxon>Eurotiales</taxon>
        <taxon>Aspergillaceae</taxon>
        <taxon>Aspergillus</taxon>
        <taxon>Aspergillus subgen. Aspergillus</taxon>
    </lineage>
</organism>
<dbReference type="AlphaFoldDB" id="A0A7R7VDP2"/>
<evidence type="ECO:0000313" key="1">
    <source>
        <dbReference type="EMBL" id="BCR82796.1"/>
    </source>
</evidence>